<dbReference type="InterPro" id="IPR027417">
    <property type="entry name" value="P-loop_NTPase"/>
</dbReference>
<dbReference type="GO" id="GO:0016887">
    <property type="term" value="F:ATP hydrolysis activity"/>
    <property type="evidence" value="ECO:0007669"/>
    <property type="project" value="InterPro"/>
</dbReference>
<gene>
    <name evidence="2" type="ordered locus">Ctha_1278</name>
</gene>
<dbReference type="Proteomes" id="UP000001208">
    <property type="component" value="Chromosome"/>
</dbReference>
<dbReference type="HOGENOM" id="CLU_035814_0_0_10"/>
<reference evidence="2 3" key="1">
    <citation type="submission" date="2008-06" db="EMBL/GenBank/DDBJ databases">
        <title>Complete sequence of Chloroherpeton thalassium ATCC 35110.</title>
        <authorList>
            <consortium name="US DOE Joint Genome Institute"/>
            <person name="Lucas S."/>
            <person name="Copeland A."/>
            <person name="Lapidus A."/>
            <person name="Glavina del Rio T."/>
            <person name="Dalin E."/>
            <person name="Tice H."/>
            <person name="Bruce D."/>
            <person name="Goodwin L."/>
            <person name="Pitluck S."/>
            <person name="Schmutz J."/>
            <person name="Larimer F."/>
            <person name="Land M."/>
            <person name="Hauser L."/>
            <person name="Kyrpides N."/>
            <person name="Mikhailova N."/>
            <person name="Liu Z."/>
            <person name="Li T."/>
            <person name="Zhao F."/>
            <person name="Overmann J."/>
            <person name="Bryant D.A."/>
            <person name="Richardson P."/>
        </authorList>
    </citation>
    <scope>NUCLEOTIDE SEQUENCE [LARGE SCALE GENOMIC DNA]</scope>
    <source>
        <strain evidence="3">ATCC 35110 / GB-78</strain>
    </source>
</reference>
<proteinExistence type="predicted"/>
<dbReference type="EMBL" id="CP001100">
    <property type="protein sequence ID" value="ACF13741.1"/>
    <property type="molecule type" value="Genomic_DNA"/>
</dbReference>
<dbReference type="KEGG" id="cts:Ctha_1278"/>
<dbReference type="eggNOG" id="COG4637">
    <property type="taxonomic scope" value="Bacteria"/>
</dbReference>
<feature type="domain" description="ATPase AAA-type core" evidence="1">
    <location>
        <begin position="27"/>
        <end position="346"/>
    </location>
</feature>
<dbReference type="InterPro" id="IPR014555">
    <property type="entry name" value="RecF-like"/>
</dbReference>
<evidence type="ECO:0000313" key="2">
    <source>
        <dbReference type="EMBL" id="ACF13741.1"/>
    </source>
</evidence>
<name>B3QZ48_CHLT3</name>
<dbReference type="RefSeq" id="WP_012499825.1">
    <property type="nucleotide sequence ID" value="NC_011026.1"/>
</dbReference>
<dbReference type="CDD" id="cd00267">
    <property type="entry name" value="ABC_ATPase"/>
    <property type="match status" value="1"/>
</dbReference>
<dbReference type="Pfam" id="PF13304">
    <property type="entry name" value="AAA_21"/>
    <property type="match status" value="1"/>
</dbReference>
<keyword evidence="3" id="KW-1185">Reference proteome</keyword>
<dbReference type="InterPro" id="IPR003959">
    <property type="entry name" value="ATPase_AAA_core"/>
</dbReference>
<dbReference type="PIRSF" id="PIRSF029347">
    <property type="entry name" value="RecF"/>
    <property type="match status" value="1"/>
</dbReference>
<accession>B3QZ48</accession>
<evidence type="ECO:0000259" key="1">
    <source>
        <dbReference type="Pfam" id="PF13304"/>
    </source>
</evidence>
<evidence type="ECO:0000313" key="3">
    <source>
        <dbReference type="Proteomes" id="UP000001208"/>
    </source>
</evidence>
<organism evidence="2 3">
    <name type="scientific">Chloroherpeton thalassium (strain ATCC 35110 / GB-78)</name>
    <dbReference type="NCBI Taxonomy" id="517418"/>
    <lineage>
        <taxon>Bacteria</taxon>
        <taxon>Pseudomonadati</taxon>
        <taxon>Chlorobiota</taxon>
        <taxon>Chlorobiia</taxon>
        <taxon>Chlorobiales</taxon>
        <taxon>Chloroherpetonaceae</taxon>
        <taxon>Chloroherpeton</taxon>
    </lineage>
</organism>
<dbReference type="PANTHER" id="PTHR40396">
    <property type="entry name" value="ATPASE-LIKE PROTEIN"/>
    <property type="match status" value="1"/>
</dbReference>
<dbReference type="OrthoDB" id="747555at2"/>
<dbReference type="AlphaFoldDB" id="B3QZ48"/>
<protein>
    <submittedName>
        <fullName evidence="2">SMC domain protein</fullName>
    </submittedName>
</protein>
<dbReference type="SUPFAM" id="SSF52540">
    <property type="entry name" value="P-loop containing nucleoside triphosphate hydrolases"/>
    <property type="match status" value="1"/>
</dbReference>
<sequence>MQIEQLHVKNYKVFKDTEIRGLSNLCVFLGPNGSGKSTLFDVFGFLSDALQSNVTIAVNRRGGVKEVLARGCDPEKDELFFELKFRNPNAFENDFNPVITYQVRIGFERGKAIVRREILRYRRGRKGKPWHFLDFQDGAGSAIVNEQAYGEEGATDERENKVLSSPDILAVKGLGQFEQFRAVSEFRKMLEKWYISSFSIDAARRVSDTGLDEHLNATGENLAQVTKYIYEYHRDIFDQILHKLPQRIPGISKVEAVDSIEGKVVLRFQDENFVDPFIGKFVSDGTIKMFAYMILLYDPDPHPLLCIEEPENFLHPDLLVSLAEEIREYAERGGQVFVSTHSPDFVNALDIDELFFLVKDGGFSQIKAASEDELTRNLHSDGNKLGWLWRNHYIKGANLK</sequence>
<dbReference type="PANTHER" id="PTHR40396:SF1">
    <property type="entry name" value="ATPASE AAA-TYPE CORE DOMAIN-CONTAINING PROTEIN"/>
    <property type="match status" value="1"/>
</dbReference>
<dbReference type="STRING" id="517418.Ctha_1278"/>
<dbReference type="GO" id="GO:0005524">
    <property type="term" value="F:ATP binding"/>
    <property type="evidence" value="ECO:0007669"/>
    <property type="project" value="InterPro"/>
</dbReference>
<dbReference type="Gene3D" id="3.40.50.300">
    <property type="entry name" value="P-loop containing nucleotide triphosphate hydrolases"/>
    <property type="match status" value="1"/>
</dbReference>